<feature type="binding site" evidence="12">
    <location>
        <begin position="524"/>
        <end position="525"/>
    </location>
    <ligand>
        <name>5-methyltetrahydropteroyltri-L-glutamate</name>
        <dbReference type="ChEBI" id="CHEBI:58207"/>
    </ligand>
</feature>
<feature type="binding site" evidence="12">
    <location>
        <position position="608"/>
    </location>
    <ligand>
        <name>L-methionine</name>
        <dbReference type="ChEBI" id="CHEBI:57844"/>
    </ligand>
</feature>
<evidence type="ECO:0000256" key="8">
    <source>
        <dbReference type="ARBA" id="ARBA00022723"/>
    </source>
</evidence>
<dbReference type="GO" id="GO:0009086">
    <property type="term" value="P:methionine biosynthetic process"/>
    <property type="evidence" value="ECO:0007669"/>
    <property type="project" value="UniProtKB-KW"/>
</dbReference>
<evidence type="ECO:0000256" key="1">
    <source>
        <dbReference type="ARBA" id="ARBA00002777"/>
    </source>
</evidence>
<evidence type="ECO:0000256" key="14">
    <source>
        <dbReference type="PIRSR" id="PIRSR000382-3"/>
    </source>
</evidence>
<name>A0A835XZZ1_9CHLO</name>
<dbReference type="InterPro" id="IPR013215">
    <property type="entry name" value="Cbl-indep_Met_Synth_N"/>
</dbReference>
<comment type="catalytic activity">
    <reaction evidence="11">
        <text>5-methyltetrahydropteroyltri-L-glutamate + L-homocysteine = tetrahydropteroyltri-L-glutamate + L-methionine</text>
        <dbReference type="Rhea" id="RHEA:21196"/>
        <dbReference type="ChEBI" id="CHEBI:57844"/>
        <dbReference type="ChEBI" id="CHEBI:58140"/>
        <dbReference type="ChEBI" id="CHEBI:58199"/>
        <dbReference type="ChEBI" id="CHEBI:58207"/>
        <dbReference type="EC" id="2.1.1.14"/>
    </reaction>
</comment>
<feature type="binding site" evidence="12">
    <location>
        <position position="570"/>
    </location>
    <ligand>
        <name>5-methyltetrahydropteroyltri-L-glutamate</name>
        <dbReference type="ChEBI" id="CHEBI:58207"/>
    </ligand>
</feature>
<feature type="binding site" evidence="13">
    <location>
        <position position="739"/>
    </location>
    <ligand>
        <name>Zn(2+)</name>
        <dbReference type="ChEBI" id="CHEBI:29105"/>
        <label>1</label>
        <note>catalytic</note>
    </ligand>
</feature>
<feature type="binding site" evidence="12">
    <location>
        <position position="20"/>
    </location>
    <ligand>
        <name>5-methyltetrahydropteroyltri-L-glutamate</name>
        <dbReference type="ChEBI" id="CHEBI:58207"/>
    </ligand>
</feature>
<feature type="domain" description="Cobalamin-independent methionine synthase MetE N-terminal" evidence="16">
    <location>
        <begin position="7"/>
        <end position="320"/>
    </location>
</feature>
<dbReference type="InterPro" id="IPR038071">
    <property type="entry name" value="UROD/MetE-like_sf"/>
</dbReference>
<evidence type="ECO:0000313" key="17">
    <source>
        <dbReference type="EMBL" id="KAG2493155.1"/>
    </source>
</evidence>
<dbReference type="GO" id="GO:0008270">
    <property type="term" value="F:zinc ion binding"/>
    <property type="evidence" value="ECO:0007669"/>
    <property type="project" value="InterPro"/>
</dbReference>
<evidence type="ECO:0000256" key="6">
    <source>
        <dbReference type="ARBA" id="ARBA00022605"/>
    </source>
</evidence>
<dbReference type="OrthoDB" id="1053771at2759"/>
<proteinExistence type="inferred from homology"/>
<keyword evidence="10" id="KW-0486">Methionine biosynthesis</keyword>
<dbReference type="EC" id="2.1.1.14" evidence="4"/>
<dbReference type="SUPFAM" id="SSF51726">
    <property type="entry name" value="UROD/MetE-like"/>
    <property type="match status" value="2"/>
</dbReference>
<dbReference type="Pfam" id="PF01717">
    <property type="entry name" value="Meth_synt_2"/>
    <property type="match status" value="1"/>
</dbReference>
<evidence type="ECO:0000313" key="18">
    <source>
        <dbReference type="Proteomes" id="UP000612055"/>
    </source>
</evidence>
<reference evidence="17" key="1">
    <citation type="journal article" date="2020" name="bioRxiv">
        <title>Comparative genomics of Chlamydomonas.</title>
        <authorList>
            <person name="Craig R.J."/>
            <person name="Hasan A.R."/>
            <person name="Ness R.W."/>
            <person name="Keightley P.D."/>
        </authorList>
    </citation>
    <scope>NUCLEOTIDE SEQUENCE</scope>
    <source>
        <strain evidence="17">CCAP 11/70</strain>
    </source>
</reference>
<gene>
    <name evidence="17" type="ORF">HYH03_008578</name>
</gene>
<feature type="binding site" evidence="13">
    <location>
        <position position="652"/>
    </location>
    <ligand>
        <name>Zn(2+)</name>
        <dbReference type="ChEBI" id="CHEBI:29105"/>
        <label>1</label>
        <note>catalytic</note>
    </ligand>
</feature>
<evidence type="ECO:0000259" key="16">
    <source>
        <dbReference type="Pfam" id="PF08267"/>
    </source>
</evidence>
<feature type="binding site" evidence="12">
    <location>
        <position position="493"/>
    </location>
    <ligand>
        <name>L-methionine</name>
        <dbReference type="ChEBI" id="CHEBI:57844"/>
    </ligand>
</feature>
<evidence type="ECO:0000256" key="10">
    <source>
        <dbReference type="ARBA" id="ARBA00023167"/>
    </source>
</evidence>
<feature type="binding site" evidence="12">
    <location>
        <position position="608"/>
    </location>
    <ligand>
        <name>L-homocysteine</name>
        <dbReference type="ChEBI" id="CHEBI:58199"/>
    </ligand>
</feature>
<accession>A0A835XZZ1</accession>
<dbReference type="Gene3D" id="3.20.20.210">
    <property type="match status" value="2"/>
</dbReference>
<comment type="function">
    <text evidence="1">Catalyzes the transfer of a methyl group from 5-methyltetrahydrofolate to homocysteine resulting in methionine formation.</text>
</comment>
<dbReference type="EMBL" id="JAEHOE010000039">
    <property type="protein sequence ID" value="KAG2493155.1"/>
    <property type="molecule type" value="Genomic_DNA"/>
</dbReference>
<feature type="binding site" evidence="12">
    <location>
        <begin position="440"/>
        <end position="442"/>
    </location>
    <ligand>
        <name>L-methionine</name>
        <dbReference type="ChEBI" id="CHEBI:57844"/>
    </ligand>
</feature>
<dbReference type="PIRSF" id="PIRSF000382">
    <property type="entry name" value="MeTrfase_B12_ind"/>
    <property type="match status" value="1"/>
</dbReference>
<dbReference type="Pfam" id="PF08267">
    <property type="entry name" value="Meth_synt_1"/>
    <property type="match status" value="1"/>
</dbReference>
<evidence type="ECO:0000256" key="11">
    <source>
        <dbReference type="ARBA" id="ARBA00048690"/>
    </source>
</evidence>
<dbReference type="GO" id="GO:0032259">
    <property type="term" value="P:methylation"/>
    <property type="evidence" value="ECO:0007669"/>
    <property type="project" value="UniProtKB-KW"/>
</dbReference>
<sequence length="803" mass="84942">MTMDTFTIGFPRMGPHRELKFALEKFWKGALSEAELLAAAARVEEEAWRRQRAAGVQRVGLDGTLYDQVLDTIAWTGTCPPRFQHLSGLSRYFAMARGAPSAPALDMSKFFSTNYHCLIPEPEAAPGGTPAAPELGPLLERLERGQRALGAEAAVPMVVGPVTFALLARSSPLPPHEAVARLLPAYCLLLRELAQRRVPELQLHEPALATSQAAEPGVRQAFEAAYAELAKAGVPLNLVVPYADLDEQVYPWAVRLPVATLTLDFLGGGAGDCACTGANRTLALITAHGFPHAERRLGAGVVDGRSVWADRDGTAASILRALLHLGIPPSRLAVTSSVSLQHLPYDTALEGTHMPARLEGRLAFAVQKLDEIVAAAATTPNGGAAAAGGQRAAAAEVDGSAAAAVAALRALGPAAYARSLPFGERRGLQLQTHAFPTTTIGSFPQTLEVRRLRQKLKAGTLSRAEYEAAVSGHIAHCVGIQEGLGIDVLVHGEAERTDMVEYFGEKLGGMWFSAAGWVQSYGSRCVRPPVIEGDIAWQGPMTTWEYKVAQSFTSRPVKGMLTGPVTILNWSFPRKDVSREAQAAQLAAALRAEVAALEAEGCRIIQVDEPALREGLPLKRCLWAPYLAWAVDAFRLATAVAAPGTQVVTHLCYSDFEDILPAIDAMDADVLTIENARSGDAMIKALVGSSYGRDVGPGVYDVHSPEVPSVEFIRSRIRMFMASGVAGGRADRVWVNPDCGLKTRGWAETLASLRNMVEAAAAERVAAAGAAGVQGVVAAGKKGVAGGEGEGEGGCANGGCCGR</sequence>
<feature type="binding site" evidence="12">
    <location>
        <begin position="440"/>
        <end position="442"/>
    </location>
    <ligand>
        <name>L-homocysteine</name>
        <dbReference type="ChEBI" id="CHEBI:58199"/>
    </ligand>
</feature>
<feature type="binding site" evidence="13">
    <location>
        <position position="650"/>
    </location>
    <ligand>
        <name>Zn(2+)</name>
        <dbReference type="ChEBI" id="CHEBI:29105"/>
        <label>1</label>
        <note>catalytic</note>
    </ligand>
</feature>
<comment type="similarity">
    <text evidence="3">Belongs to the vitamin-B12 independent methionine synthase family.</text>
</comment>
<feature type="binding site" evidence="13">
    <location>
        <position position="674"/>
    </location>
    <ligand>
        <name>Zn(2+)</name>
        <dbReference type="ChEBI" id="CHEBI:29105"/>
        <label>1</label>
        <note>catalytic</note>
    </ligand>
</feature>
<evidence type="ECO:0000256" key="3">
    <source>
        <dbReference type="ARBA" id="ARBA00009553"/>
    </source>
</evidence>
<dbReference type="PANTHER" id="PTHR30519">
    <property type="entry name" value="5-METHYLTETRAHYDROPTEROYLTRIGLUTAMATE--HOMOCYSTEINE METHYLTRANSFERASE"/>
    <property type="match status" value="1"/>
</dbReference>
<feature type="domain" description="Cobalamin-independent methionine synthase MetE C-terminal/archaeal" evidence="15">
    <location>
        <begin position="435"/>
        <end position="761"/>
    </location>
</feature>
<evidence type="ECO:0000256" key="4">
    <source>
        <dbReference type="ARBA" id="ARBA00012034"/>
    </source>
</evidence>
<organism evidence="17 18">
    <name type="scientific">Edaphochlamys debaryana</name>
    <dbReference type="NCBI Taxonomy" id="47281"/>
    <lineage>
        <taxon>Eukaryota</taxon>
        <taxon>Viridiplantae</taxon>
        <taxon>Chlorophyta</taxon>
        <taxon>core chlorophytes</taxon>
        <taxon>Chlorophyceae</taxon>
        <taxon>CS clade</taxon>
        <taxon>Chlamydomonadales</taxon>
        <taxon>Chlamydomonadales incertae sedis</taxon>
        <taxon>Edaphochlamys</taxon>
    </lineage>
</organism>
<evidence type="ECO:0000256" key="2">
    <source>
        <dbReference type="ARBA" id="ARBA00004681"/>
    </source>
</evidence>
<keyword evidence="8 13" id="KW-0479">Metal-binding</keyword>
<comment type="pathway">
    <text evidence="2">Amino-acid biosynthesis; L-methionine biosynthesis via de novo pathway; L-methionine from L-homocysteine (MetE route): step 1/1.</text>
</comment>
<evidence type="ECO:0000256" key="7">
    <source>
        <dbReference type="ARBA" id="ARBA00022679"/>
    </source>
</evidence>
<dbReference type="CDD" id="cd03311">
    <property type="entry name" value="CIMS_C_terminal_like"/>
    <property type="match status" value="1"/>
</dbReference>
<evidence type="ECO:0000256" key="13">
    <source>
        <dbReference type="PIRSR" id="PIRSR000382-2"/>
    </source>
</evidence>
<evidence type="ECO:0000256" key="9">
    <source>
        <dbReference type="ARBA" id="ARBA00022833"/>
    </source>
</evidence>
<evidence type="ECO:0000259" key="15">
    <source>
        <dbReference type="Pfam" id="PF01717"/>
    </source>
</evidence>
<keyword evidence="9 13" id="KW-0862">Zinc</keyword>
<dbReference type="InterPro" id="IPR002629">
    <property type="entry name" value="Met_Synth_C/arc"/>
</dbReference>
<dbReference type="AlphaFoldDB" id="A0A835XZZ1"/>
<comment type="caution">
    <text evidence="17">The sequence shown here is derived from an EMBL/GenBank/DDBJ whole genome shotgun (WGS) entry which is preliminary data.</text>
</comment>
<keyword evidence="7" id="KW-0808">Transferase</keyword>
<keyword evidence="18" id="KW-1185">Reference proteome</keyword>
<dbReference type="NCBIfam" id="NF003556">
    <property type="entry name" value="PRK05222.1"/>
    <property type="match status" value="1"/>
</dbReference>
<feature type="binding site" evidence="12">
    <location>
        <position position="114"/>
    </location>
    <ligand>
        <name>5-methyltetrahydropteroyltri-L-glutamate</name>
        <dbReference type="ChEBI" id="CHEBI:58207"/>
    </ligand>
</feature>
<comment type="cofactor">
    <cofactor evidence="13">
        <name>Zn(2+)</name>
        <dbReference type="ChEBI" id="CHEBI:29105"/>
    </cofactor>
    <text evidence="13">Binds 2 Zn(2+) ions per subunit.</text>
</comment>
<evidence type="ECO:0000256" key="5">
    <source>
        <dbReference type="ARBA" id="ARBA00022603"/>
    </source>
</evidence>
<dbReference type="Proteomes" id="UP000612055">
    <property type="component" value="Unassembled WGS sequence"/>
</dbReference>
<evidence type="ECO:0000256" key="12">
    <source>
        <dbReference type="PIRSR" id="PIRSR000382-1"/>
    </source>
</evidence>
<dbReference type="UniPathway" id="UPA00051">
    <property type="reaction ID" value="UER00082"/>
</dbReference>
<dbReference type="GO" id="GO:0003871">
    <property type="term" value="F:5-methyltetrahydropteroyltriglutamate-homocysteine S-methyltransferase activity"/>
    <property type="evidence" value="ECO:0007669"/>
    <property type="project" value="UniProtKB-EC"/>
</dbReference>
<protein>
    <recommendedName>
        <fullName evidence="4">5-methyltetrahydropteroyltriglutamate--homocysteine S-methyltransferase</fullName>
        <ecNumber evidence="4">2.1.1.14</ecNumber>
    </recommendedName>
</protein>
<keyword evidence="6" id="KW-0028">Amino-acid biosynthesis</keyword>
<feature type="active site" description="Proton donor" evidence="14">
    <location>
        <position position="703"/>
    </location>
</feature>
<dbReference type="InterPro" id="IPR006276">
    <property type="entry name" value="Cobalamin-indep_Met_synthase"/>
</dbReference>
<keyword evidence="5" id="KW-0489">Methyltransferase</keyword>